<dbReference type="Gene3D" id="2.40.70.10">
    <property type="entry name" value="Acid Proteases"/>
    <property type="match status" value="1"/>
</dbReference>
<feature type="compositionally biased region" description="Basic and acidic residues" evidence="1">
    <location>
        <begin position="537"/>
        <end position="548"/>
    </location>
</feature>
<dbReference type="InterPro" id="IPR032567">
    <property type="entry name" value="RTL1-rel"/>
</dbReference>
<reference evidence="3" key="1">
    <citation type="submission" date="2023-08" db="EMBL/GenBank/DDBJ databases">
        <title>Reference Genome Resource for the Citrus Pathogen Phytophthora citrophthora.</title>
        <authorList>
            <person name="Moller H."/>
            <person name="Coetzee B."/>
            <person name="Rose L.J."/>
            <person name="Van Niekerk J.M."/>
        </authorList>
    </citation>
    <scope>NUCLEOTIDE SEQUENCE</scope>
    <source>
        <strain evidence="3">STE-U-9442</strain>
    </source>
</reference>
<feature type="region of interest" description="Disordered" evidence="1">
    <location>
        <begin position="955"/>
        <end position="996"/>
    </location>
</feature>
<feature type="region of interest" description="Disordered" evidence="1">
    <location>
        <begin position="868"/>
        <end position="890"/>
    </location>
</feature>
<dbReference type="InterPro" id="IPR021109">
    <property type="entry name" value="Peptidase_aspartic_dom_sf"/>
</dbReference>
<dbReference type="InterPro" id="IPR005162">
    <property type="entry name" value="Retrotrans_gag_dom"/>
</dbReference>
<dbReference type="Pfam" id="PF08284">
    <property type="entry name" value="RVP_2"/>
    <property type="match status" value="1"/>
</dbReference>
<dbReference type="AlphaFoldDB" id="A0AAD9GIU1"/>
<organism evidence="3 4">
    <name type="scientific">Phytophthora citrophthora</name>
    <dbReference type="NCBI Taxonomy" id="4793"/>
    <lineage>
        <taxon>Eukaryota</taxon>
        <taxon>Sar</taxon>
        <taxon>Stramenopiles</taxon>
        <taxon>Oomycota</taxon>
        <taxon>Peronosporomycetes</taxon>
        <taxon>Peronosporales</taxon>
        <taxon>Peronosporaceae</taxon>
        <taxon>Phytophthora</taxon>
    </lineage>
</organism>
<comment type="caution">
    <text evidence="3">The sequence shown here is derived from an EMBL/GenBank/DDBJ whole genome shotgun (WGS) entry which is preliminary data.</text>
</comment>
<dbReference type="PANTHER" id="PTHR15503">
    <property type="entry name" value="LDOC1 RELATED"/>
    <property type="match status" value="1"/>
</dbReference>
<feature type="compositionally biased region" description="Polar residues" evidence="1">
    <location>
        <begin position="289"/>
        <end position="299"/>
    </location>
</feature>
<feature type="compositionally biased region" description="Basic and acidic residues" evidence="1">
    <location>
        <begin position="476"/>
        <end position="494"/>
    </location>
</feature>
<feature type="region of interest" description="Disordered" evidence="1">
    <location>
        <begin position="460"/>
        <end position="495"/>
    </location>
</feature>
<protein>
    <recommendedName>
        <fullName evidence="2">Retrotransposon gag domain-containing protein</fullName>
    </recommendedName>
</protein>
<proteinExistence type="predicted"/>
<evidence type="ECO:0000259" key="2">
    <source>
        <dbReference type="Pfam" id="PF03732"/>
    </source>
</evidence>
<feature type="region of interest" description="Disordered" evidence="1">
    <location>
        <begin position="277"/>
        <end position="321"/>
    </location>
</feature>
<evidence type="ECO:0000313" key="3">
    <source>
        <dbReference type="EMBL" id="KAK1939210.1"/>
    </source>
</evidence>
<sequence>MAFPSYDRLLFVRMESYERGVENSPMDQGSTGTPHMSVTRTDCAYLSDPEWEALQRLSQVIGEAAVATMLRTLSPTEQHGVALGYIVKEQRDVAASVASPKPRVESLKLHVSTYTGKEDETLLRWLVELDTAVAARRIVDPMSKVAFAMSCLGGRARSWAYGRRLSDPTCFSTYEEFKEELKLAFEPPKNEFRSRAEFLDLQQGKDDVHTFAQRARYLVSNIVANPIDEATKVVTFMKGLRDGPVKTYLFREYPNTLEEAISLAMQEEFSRRQAKLHAKTGGPEPMDLSSATTAGQQQLHGGRAFKKRQEPVGAGRPTGDAVSRVELGHATLRTAAPSEKVSRCDMQDDKPNLVILNVMSKRVRLATGATVRTEKRVVRVRFSYKRRTFVEDLIVLDLDDKFDLVLGMPWLARHDPVINWEKRTLVRFNNIRATESDGPVSATHAPDGACGVPVEAAAAAAASDHRRRPSTTPGVVERKCVSTQKSEPKGRGHMSDGQVNAIHLREGIIPVLPVSLEVLQAPKGRADDVASTPGVDEANKIRGTERRASAPGADATGASLLVPGTSDRASALGADDTCTSEYSLALKASESTSTPGVDDADTPSTPRVDGGAAVLGTDCAAGGAGGGKRPAPEQPACSRAAALHAMSGTQAGLECASQRKESADDYCDNVPSKVRCLGRGAPGAGLQGRPSRRKLRELRESQSGTETGVSAVQTPSVETLNVLTRTGTGLQYQRMRLENPPTSTSVLTALPTMSWKRFTRDLYDGRIEQICILSDVERVDREAEELKQLVVDGITEGDDPLTPSDMVRRKLTPHLRARVHRYRVHEGLLLYSAVEDNADRIVVPNDHDLRLRIMGSFSYSLERISSPARNVGAAERPDGGRSGNDSKTTSLATSSSLILLHEYNSIGFGGELAPNRSWICASVGIHGARTGGSVRGAVSALNMGDASSSLRGRFELEASGTSSRGRRDPKGGSGVSSDEDTGAGVLPSSSPSSTSS</sequence>
<dbReference type="PANTHER" id="PTHR15503:SF22">
    <property type="entry name" value="TRANSPOSON TY3-I GAG POLYPROTEIN"/>
    <property type="match status" value="1"/>
</dbReference>
<feature type="compositionally biased region" description="Low complexity" evidence="1">
    <location>
        <begin position="987"/>
        <end position="996"/>
    </location>
</feature>
<evidence type="ECO:0000313" key="4">
    <source>
        <dbReference type="Proteomes" id="UP001259832"/>
    </source>
</evidence>
<dbReference type="EMBL" id="JASMQC010000016">
    <property type="protein sequence ID" value="KAK1939210.1"/>
    <property type="molecule type" value="Genomic_DNA"/>
</dbReference>
<dbReference type="CDD" id="cd00303">
    <property type="entry name" value="retropepsin_like"/>
    <property type="match status" value="1"/>
</dbReference>
<keyword evidence="4" id="KW-1185">Reference proteome</keyword>
<feature type="region of interest" description="Disordered" evidence="1">
    <location>
        <begin position="524"/>
        <end position="561"/>
    </location>
</feature>
<dbReference type="Pfam" id="PF03732">
    <property type="entry name" value="Retrotrans_gag"/>
    <property type="match status" value="1"/>
</dbReference>
<feature type="region of interest" description="Disordered" evidence="1">
    <location>
        <begin position="589"/>
        <end position="608"/>
    </location>
</feature>
<evidence type="ECO:0000256" key="1">
    <source>
        <dbReference type="SAM" id="MobiDB-lite"/>
    </source>
</evidence>
<feature type="domain" description="Retrotransposon gag" evidence="2">
    <location>
        <begin position="147"/>
        <end position="242"/>
    </location>
</feature>
<name>A0AAD9GIU1_9STRA</name>
<dbReference type="Proteomes" id="UP001259832">
    <property type="component" value="Unassembled WGS sequence"/>
</dbReference>
<accession>A0AAD9GIU1</accession>
<gene>
    <name evidence="3" type="ORF">P3T76_008594</name>
</gene>